<organism evidence="3 4">
    <name type="scientific">Galerina marginata (strain CBS 339.88)</name>
    <dbReference type="NCBI Taxonomy" id="685588"/>
    <lineage>
        <taxon>Eukaryota</taxon>
        <taxon>Fungi</taxon>
        <taxon>Dikarya</taxon>
        <taxon>Basidiomycota</taxon>
        <taxon>Agaricomycotina</taxon>
        <taxon>Agaricomycetes</taxon>
        <taxon>Agaricomycetidae</taxon>
        <taxon>Agaricales</taxon>
        <taxon>Agaricineae</taxon>
        <taxon>Strophariaceae</taxon>
        <taxon>Galerina</taxon>
    </lineage>
</organism>
<reference evidence="4" key="1">
    <citation type="journal article" date="2014" name="Proc. Natl. Acad. Sci. U.S.A.">
        <title>Extensive sampling of basidiomycete genomes demonstrates inadequacy of the white-rot/brown-rot paradigm for wood decay fungi.</title>
        <authorList>
            <person name="Riley R."/>
            <person name="Salamov A.A."/>
            <person name="Brown D.W."/>
            <person name="Nagy L.G."/>
            <person name="Floudas D."/>
            <person name="Held B.W."/>
            <person name="Levasseur A."/>
            <person name="Lombard V."/>
            <person name="Morin E."/>
            <person name="Otillar R."/>
            <person name="Lindquist E.A."/>
            <person name="Sun H."/>
            <person name="LaButti K.M."/>
            <person name="Schmutz J."/>
            <person name="Jabbour D."/>
            <person name="Luo H."/>
            <person name="Baker S.E."/>
            <person name="Pisabarro A.G."/>
            <person name="Walton J.D."/>
            <person name="Blanchette R.A."/>
            <person name="Henrissat B."/>
            <person name="Martin F."/>
            <person name="Cullen D."/>
            <person name="Hibbett D.S."/>
            <person name="Grigoriev I.V."/>
        </authorList>
    </citation>
    <scope>NUCLEOTIDE SEQUENCE [LARGE SCALE GENOMIC DNA]</scope>
    <source>
        <strain evidence="4">CBS 339.88</strain>
    </source>
</reference>
<gene>
    <name evidence="3" type="ORF">GALMADRAFT_720062</name>
</gene>
<sequence>MRCLFFFLNLLVLITHVASLGISVQPQTLVGSPTLVIWTRDDTDPASMTFDLRFVQGDADVGLAVANVDMEVDDFFGTVYVTFPAQGQYVLKAVTGPRNTVVGTSNQITAIGLNPSSSSSSASASPSLSSSSSVTTFTPTTTPFNFQHRIADTNITIIIVVRNNHTGHFISHIQPTPKRIYNPKHPSTNPKPLQSHPPPEHRRNNRRRPRRNNHPRLPSPPIRPPRSEAGCVQ</sequence>
<feature type="chain" id="PRO_5001647144" evidence="2">
    <location>
        <begin position="20"/>
        <end position="233"/>
    </location>
</feature>
<feature type="compositionally biased region" description="Low complexity" evidence="1">
    <location>
        <begin position="115"/>
        <end position="136"/>
    </location>
</feature>
<dbReference type="AlphaFoldDB" id="A0A067TQP4"/>
<evidence type="ECO:0000313" key="3">
    <source>
        <dbReference type="EMBL" id="KDR84647.1"/>
    </source>
</evidence>
<dbReference type="Proteomes" id="UP000027222">
    <property type="component" value="Unassembled WGS sequence"/>
</dbReference>
<name>A0A067TQP4_GALM3</name>
<dbReference type="EMBL" id="KL142368">
    <property type="protein sequence ID" value="KDR84647.1"/>
    <property type="molecule type" value="Genomic_DNA"/>
</dbReference>
<keyword evidence="2" id="KW-0732">Signal</keyword>
<evidence type="ECO:0000256" key="2">
    <source>
        <dbReference type="SAM" id="SignalP"/>
    </source>
</evidence>
<keyword evidence="4" id="KW-1185">Reference proteome</keyword>
<feature type="signal peptide" evidence="2">
    <location>
        <begin position="1"/>
        <end position="19"/>
    </location>
</feature>
<dbReference type="STRING" id="685588.A0A067TQP4"/>
<proteinExistence type="predicted"/>
<dbReference type="OrthoDB" id="3068795at2759"/>
<evidence type="ECO:0000313" key="4">
    <source>
        <dbReference type="Proteomes" id="UP000027222"/>
    </source>
</evidence>
<feature type="compositionally biased region" description="Basic residues" evidence="1">
    <location>
        <begin position="203"/>
        <end position="214"/>
    </location>
</feature>
<feature type="region of interest" description="Disordered" evidence="1">
    <location>
        <begin position="170"/>
        <end position="233"/>
    </location>
</feature>
<evidence type="ECO:0000256" key="1">
    <source>
        <dbReference type="SAM" id="MobiDB-lite"/>
    </source>
</evidence>
<accession>A0A067TQP4</accession>
<feature type="region of interest" description="Disordered" evidence="1">
    <location>
        <begin position="112"/>
        <end position="136"/>
    </location>
</feature>
<protein>
    <submittedName>
        <fullName evidence="3">Uncharacterized protein</fullName>
    </submittedName>
</protein>
<dbReference type="HOGENOM" id="CLU_1189983_0_0_1"/>